<dbReference type="Proteomes" id="UP001601422">
    <property type="component" value="Unassembled WGS sequence"/>
</dbReference>
<proteinExistence type="predicted"/>
<organism evidence="1 2">
    <name type="scientific">Streptomyces tibetensis</name>
    <dbReference type="NCBI Taxonomy" id="2382123"/>
    <lineage>
        <taxon>Bacteria</taxon>
        <taxon>Bacillati</taxon>
        <taxon>Actinomycetota</taxon>
        <taxon>Actinomycetes</taxon>
        <taxon>Kitasatosporales</taxon>
        <taxon>Streptomycetaceae</taxon>
        <taxon>Streptomyces</taxon>
    </lineage>
</organism>
<dbReference type="RefSeq" id="WP_361952019.1">
    <property type="nucleotide sequence ID" value="NZ_JBEXVS010000067.1"/>
</dbReference>
<accession>A0ABW6N6Z3</accession>
<gene>
    <name evidence="1" type="ORF">ACFYQT_34660</name>
</gene>
<evidence type="ECO:0000313" key="2">
    <source>
        <dbReference type="Proteomes" id="UP001601422"/>
    </source>
</evidence>
<protein>
    <submittedName>
        <fullName evidence="1">Uncharacterized protein</fullName>
    </submittedName>
</protein>
<evidence type="ECO:0000313" key="1">
    <source>
        <dbReference type="EMBL" id="MFF0008553.1"/>
    </source>
</evidence>
<sequence length="86" mass="9720">MTIHSTRSVRMPAAFAASTLPPMLEGSPGDLHELPLLHVEVAGRDCGSTSTDQVDSTSWARRRTPVQLINLLGREVVWWVRQKWRR</sequence>
<reference evidence="1 2" key="1">
    <citation type="submission" date="2024-10" db="EMBL/GenBank/DDBJ databases">
        <title>The Natural Products Discovery Center: Release of the First 8490 Sequenced Strains for Exploring Actinobacteria Biosynthetic Diversity.</title>
        <authorList>
            <person name="Kalkreuter E."/>
            <person name="Kautsar S.A."/>
            <person name="Yang D."/>
            <person name="Bader C.D."/>
            <person name="Teijaro C.N."/>
            <person name="Fluegel L."/>
            <person name="Davis C.M."/>
            <person name="Simpson J.R."/>
            <person name="Lauterbach L."/>
            <person name="Steele A.D."/>
            <person name="Gui C."/>
            <person name="Meng S."/>
            <person name="Li G."/>
            <person name="Viehrig K."/>
            <person name="Ye F."/>
            <person name="Su P."/>
            <person name="Kiefer A.F."/>
            <person name="Nichols A."/>
            <person name="Cepeda A.J."/>
            <person name="Yan W."/>
            <person name="Fan B."/>
            <person name="Jiang Y."/>
            <person name="Adhikari A."/>
            <person name="Zheng C.-J."/>
            <person name="Schuster L."/>
            <person name="Cowan T.M."/>
            <person name="Smanski M.J."/>
            <person name="Chevrette M.G."/>
            <person name="De Carvalho L.P.S."/>
            <person name="Shen B."/>
        </authorList>
    </citation>
    <scope>NUCLEOTIDE SEQUENCE [LARGE SCALE GENOMIC DNA]</scope>
    <source>
        <strain evidence="1 2">NPDC005497</strain>
    </source>
</reference>
<comment type="caution">
    <text evidence="1">The sequence shown here is derived from an EMBL/GenBank/DDBJ whole genome shotgun (WGS) entry which is preliminary data.</text>
</comment>
<keyword evidence="2" id="KW-1185">Reference proteome</keyword>
<name>A0ABW6N6Z3_9ACTN</name>
<dbReference type="EMBL" id="JBIAJP010000014">
    <property type="protein sequence ID" value="MFF0008553.1"/>
    <property type="molecule type" value="Genomic_DNA"/>
</dbReference>